<dbReference type="CDD" id="cd00782">
    <property type="entry name" value="MutL_Trans"/>
    <property type="match status" value="1"/>
</dbReference>
<dbReference type="CDD" id="cd16926">
    <property type="entry name" value="HATPase_MutL-MLH-PMS-like"/>
    <property type="match status" value="1"/>
</dbReference>
<feature type="compositionally biased region" description="Basic and acidic residues" evidence="4">
    <location>
        <begin position="362"/>
        <end position="372"/>
    </location>
</feature>
<evidence type="ECO:0000256" key="4">
    <source>
        <dbReference type="SAM" id="MobiDB-lite"/>
    </source>
</evidence>
<evidence type="ECO:0000259" key="5">
    <source>
        <dbReference type="SMART" id="SM01340"/>
    </source>
</evidence>
<name>A0A177EIW7_9MICR</name>
<dbReference type="SMART" id="SM01340">
    <property type="entry name" value="DNA_mis_repair"/>
    <property type="match status" value="1"/>
</dbReference>
<feature type="region of interest" description="Disordered" evidence="4">
    <location>
        <begin position="332"/>
        <end position="383"/>
    </location>
</feature>
<dbReference type="GO" id="GO:0006298">
    <property type="term" value="P:mismatch repair"/>
    <property type="evidence" value="ECO:0007669"/>
    <property type="project" value="InterPro"/>
</dbReference>
<evidence type="ECO:0000313" key="6">
    <source>
        <dbReference type="EMBL" id="OAG31914.1"/>
    </source>
</evidence>
<dbReference type="SUPFAM" id="SSF54211">
    <property type="entry name" value="Ribosomal protein S5 domain 2-like"/>
    <property type="match status" value="1"/>
</dbReference>
<dbReference type="InterPro" id="IPR014721">
    <property type="entry name" value="Ribsml_uS5_D2-typ_fold_subgr"/>
</dbReference>
<dbReference type="Pfam" id="PF13589">
    <property type="entry name" value="HATPase_c_3"/>
    <property type="match status" value="1"/>
</dbReference>
<keyword evidence="2" id="KW-0227">DNA damage</keyword>
<dbReference type="Pfam" id="PF01119">
    <property type="entry name" value="DNA_mis_repair"/>
    <property type="match status" value="1"/>
</dbReference>
<dbReference type="GO" id="GO:0005524">
    <property type="term" value="F:ATP binding"/>
    <property type="evidence" value="ECO:0007669"/>
    <property type="project" value="InterPro"/>
</dbReference>
<dbReference type="PANTHER" id="PTHR10073">
    <property type="entry name" value="DNA MISMATCH REPAIR PROTEIN MLH, PMS, MUTL"/>
    <property type="match status" value="1"/>
</dbReference>
<dbReference type="Gene3D" id="3.30.230.10">
    <property type="match status" value="1"/>
</dbReference>
<organism evidence="6 7">
    <name type="scientific">Nematocida displodere</name>
    <dbReference type="NCBI Taxonomy" id="1805483"/>
    <lineage>
        <taxon>Eukaryota</taxon>
        <taxon>Fungi</taxon>
        <taxon>Fungi incertae sedis</taxon>
        <taxon>Microsporidia</taxon>
        <taxon>Nematocida</taxon>
    </lineage>
</organism>
<dbReference type="Proteomes" id="UP000185944">
    <property type="component" value="Unassembled WGS sequence"/>
</dbReference>
<dbReference type="STRING" id="1805483.A0A177EIW7"/>
<comment type="similarity">
    <text evidence="1">Belongs to the DNA mismatch repair MutL/HexB family.</text>
</comment>
<dbReference type="InterPro" id="IPR038973">
    <property type="entry name" value="MutL/Mlh/Pms-like"/>
</dbReference>
<dbReference type="NCBIfam" id="TIGR00585">
    <property type="entry name" value="mutl"/>
    <property type="match status" value="1"/>
</dbReference>
<proteinExistence type="inferred from homology"/>
<dbReference type="InterPro" id="IPR014762">
    <property type="entry name" value="DNA_mismatch_repair_CS"/>
</dbReference>
<dbReference type="GO" id="GO:0030983">
    <property type="term" value="F:mismatched DNA binding"/>
    <property type="evidence" value="ECO:0007669"/>
    <property type="project" value="InterPro"/>
</dbReference>
<dbReference type="VEuPathDB" id="MicrosporidiaDB:NEDG_00389"/>
<dbReference type="Gene3D" id="3.30.565.10">
    <property type="entry name" value="Histidine kinase-like ATPase, C-terminal domain"/>
    <property type="match status" value="1"/>
</dbReference>
<dbReference type="FunFam" id="3.30.565.10:FF:000003">
    <property type="entry name" value="DNA mismatch repair endonuclease MutL"/>
    <property type="match status" value="1"/>
</dbReference>
<dbReference type="GO" id="GO:0140664">
    <property type="term" value="F:ATP-dependent DNA damage sensor activity"/>
    <property type="evidence" value="ECO:0007669"/>
    <property type="project" value="InterPro"/>
</dbReference>
<keyword evidence="7" id="KW-1185">Reference proteome</keyword>
<dbReference type="OrthoDB" id="10263226at2759"/>
<keyword evidence="3" id="KW-0234">DNA repair</keyword>
<dbReference type="SUPFAM" id="SSF55874">
    <property type="entry name" value="ATPase domain of HSP90 chaperone/DNA topoisomerase II/histidine kinase"/>
    <property type="match status" value="1"/>
</dbReference>
<comment type="caution">
    <text evidence="6">The sequence shown here is derived from an EMBL/GenBank/DDBJ whole genome shotgun (WGS) entry which is preliminary data.</text>
</comment>
<dbReference type="GO" id="GO:0032300">
    <property type="term" value="C:mismatch repair complex"/>
    <property type="evidence" value="ECO:0007669"/>
    <property type="project" value="InterPro"/>
</dbReference>
<feature type="domain" description="DNA mismatch repair protein S5" evidence="5">
    <location>
        <begin position="207"/>
        <end position="323"/>
    </location>
</feature>
<dbReference type="InterPro" id="IPR020568">
    <property type="entry name" value="Ribosomal_Su5_D2-typ_SF"/>
</dbReference>
<protein>
    <submittedName>
        <fullName evidence="6">DNA mismatch repair protein MLH1</fullName>
    </submittedName>
</protein>
<evidence type="ECO:0000313" key="7">
    <source>
        <dbReference type="Proteomes" id="UP000185944"/>
    </source>
</evidence>
<evidence type="ECO:0000256" key="3">
    <source>
        <dbReference type="ARBA" id="ARBA00023204"/>
    </source>
</evidence>
<feature type="compositionally biased region" description="Low complexity" evidence="4">
    <location>
        <begin position="401"/>
        <end position="410"/>
    </location>
</feature>
<dbReference type="InterPro" id="IPR013507">
    <property type="entry name" value="DNA_mismatch_S5_2-like"/>
</dbReference>
<evidence type="ECO:0000256" key="1">
    <source>
        <dbReference type="ARBA" id="ARBA00006082"/>
    </source>
</evidence>
<dbReference type="GO" id="GO:0016887">
    <property type="term" value="F:ATP hydrolysis activity"/>
    <property type="evidence" value="ECO:0007669"/>
    <property type="project" value="InterPro"/>
</dbReference>
<dbReference type="EMBL" id="LTDL01000014">
    <property type="protein sequence ID" value="OAG31914.1"/>
    <property type="molecule type" value="Genomic_DNA"/>
</dbReference>
<dbReference type="GeneID" id="93646739"/>
<dbReference type="AlphaFoldDB" id="A0A177EIW7"/>
<accession>A0A177EIW7</accession>
<dbReference type="InterPro" id="IPR036890">
    <property type="entry name" value="HATPase_C_sf"/>
</dbReference>
<evidence type="ECO:0000256" key="2">
    <source>
        <dbReference type="ARBA" id="ARBA00022763"/>
    </source>
</evidence>
<sequence length="611" mass="68729">MGIEQLPAEVIERIAAGEVVVSPSAAVKEMLENSLDSGCTTIRLTLTENLIDLIEIEDNGCGVKEKDLPLLCQRFATSKLSQYQDLSRLTTLGFRGEALSSISMLSEVTVLTSTTEGLGHLARYKETRLVSQKEHSSGRGTRISVANLFHNDPVKREAFRDNKQEIKKIVGLFMKYSVAYTNVLFEITRDRSTLRYNTFSPTKEEAIAQTFTPRLRNELTPLHIQTGEFSCHLYLTHPNISLSSPISVTFVNRRLVELPRIKRALTALYREVLVKGHPFLYLEVEVDPSAIDVNVHPSKTEVYLGAEEDIIRDLEAKVRGFLQSERMISTSRGGRIGSDWAPERSPPRTPMPRGLHSTPTPRKPEHSPHPETPKTPNPSKRVRTDSQVLPLNLFMSPRSKAPIQPLTLTQPQPPTLAQPQPQPEPQLPTLAQPQPQPKPQTTCLFIGLVSERWCLVQKDLALCLVNLYPLLHQYLVQVLPSNTSTFEVNYLLPKGVYEKVGNMPHLVSELAKYGIVMAENTIKTFPFPRLRVIDREMPTDELDLEEFFTELTQALSQAQALSTLARTLSIHYLKKGGYLVFKELQMNEGFLLSETPVTLSSTSELYQLFGR</sequence>
<dbReference type="RefSeq" id="XP_067545515.1">
    <property type="nucleotide sequence ID" value="XM_067687807.1"/>
</dbReference>
<dbReference type="PANTHER" id="PTHR10073:SF12">
    <property type="entry name" value="DNA MISMATCH REPAIR PROTEIN MLH1"/>
    <property type="match status" value="1"/>
</dbReference>
<feature type="region of interest" description="Disordered" evidence="4">
    <location>
        <begin position="400"/>
        <end position="436"/>
    </location>
</feature>
<dbReference type="InterPro" id="IPR002099">
    <property type="entry name" value="MutL/Mlh/PMS"/>
</dbReference>
<dbReference type="PROSITE" id="PS00058">
    <property type="entry name" value="DNA_MISMATCH_REPAIR_1"/>
    <property type="match status" value="1"/>
</dbReference>
<reference evidence="6 7" key="1">
    <citation type="submission" date="2016-02" db="EMBL/GenBank/DDBJ databases">
        <title>Discovery of a natural microsporidian pathogen with a broad tissue tropism in Caenorhabditis elegans.</title>
        <authorList>
            <person name="Luallen R.J."/>
            <person name="Reinke A.W."/>
            <person name="Tong L."/>
            <person name="Botts M.R."/>
            <person name="Felix M.-A."/>
            <person name="Troemel E.R."/>
        </authorList>
    </citation>
    <scope>NUCLEOTIDE SEQUENCE [LARGE SCALE GENOMIC DNA]</scope>
    <source>
        <strain evidence="6 7">JUm2807</strain>
    </source>
</reference>
<gene>
    <name evidence="6" type="ORF">NEDG_00389</name>
</gene>
<feature type="compositionally biased region" description="Pro residues" evidence="4">
    <location>
        <begin position="411"/>
        <end position="426"/>
    </location>
</feature>